<dbReference type="Proteomes" id="UP000471648">
    <property type="component" value="Unassembled WGS sequence"/>
</dbReference>
<keyword evidence="1" id="KW-0812">Transmembrane</keyword>
<dbReference type="EMBL" id="JAAGME010000912">
    <property type="protein sequence ID" value="NEB69815.1"/>
    <property type="molecule type" value="Genomic_DNA"/>
</dbReference>
<sequence>GALVWALPPVAAVLLGPVQLVAEVWAGAPDGFRGALGASMPWSETAAAPVVLAVVAGGLGAAFRWWPTLVRAAAPLITPGAKVRGASGAGALGLGWGTLLLAAATLDVPYPVAVALETVLVAGLLAVAVLGADRGAGGAGSAEGAGRGG</sequence>
<feature type="transmembrane region" description="Helical" evidence="1">
    <location>
        <begin position="112"/>
        <end position="132"/>
    </location>
</feature>
<dbReference type="AlphaFoldDB" id="A0A6N9VDZ4"/>
<organism evidence="2 3">
    <name type="scientific">Streptomyces microflavus</name>
    <name type="common">Streptomyces lipmanii</name>
    <dbReference type="NCBI Taxonomy" id="1919"/>
    <lineage>
        <taxon>Bacteria</taxon>
        <taxon>Bacillati</taxon>
        <taxon>Actinomycetota</taxon>
        <taxon>Actinomycetes</taxon>
        <taxon>Kitasatosporales</taxon>
        <taxon>Streptomycetaceae</taxon>
        <taxon>Streptomyces</taxon>
    </lineage>
</organism>
<keyword evidence="1" id="KW-0472">Membrane</keyword>
<protein>
    <submittedName>
        <fullName evidence="2">Uncharacterized protein</fullName>
    </submittedName>
</protein>
<comment type="caution">
    <text evidence="2">The sequence shown here is derived from an EMBL/GenBank/DDBJ whole genome shotgun (WGS) entry which is preliminary data.</text>
</comment>
<feature type="non-terminal residue" evidence="2">
    <location>
        <position position="1"/>
    </location>
</feature>
<gene>
    <name evidence="2" type="ORF">G3I39_22585</name>
</gene>
<name>A0A6N9VDZ4_STRMI</name>
<evidence type="ECO:0000313" key="3">
    <source>
        <dbReference type="Proteomes" id="UP000471648"/>
    </source>
</evidence>
<evidence type="ECO:0000256" key="1">
    <source>
        <dbReference type="SAM" id="Phobius"/>
    </source>
</evidence>
<feature type="non-terminal residue" evidence="2">
    <location>
        <position position="149"/>
    </location>
</feature>
<feature type="transmembrane region" description="Helical" evidence="1">
    <location>
        <begin position="46"/>
        <end position="66"/>
    </location>
</feature>
<feature type="transmembrane region" description="Helical" evidence="1">
    <location>
        <begin position="86"/>
        <end position="106"/>
    </location>
</feature>
<proteinExistence type="predicted"/>
<keyword evidence="1" id="KW-1133">Transmembrane helix</keyword>
<evidence type="ECO:0000313" key="2">
    <source>
        <dbReference type="EMBL" id="NEB69815.1"/>
    </source>
</evidence>
<accession>A0A6N9VDZ4</accession>
<reference evidence="2 3" key="1">
    <citation type="submission" date="2020-01" db="EMBL/GenBank/DDBJ databases">
        <title>Insect and environment-associated Actinomycetes.</title>
        <authorList>
            <person name="Currrie C."/>
            <person name="Chevrette M."/>
            <person name="Carlson C."/>
            <person name="Stubbendieck R."/>
            <person name="Wendt-Pienkowski E."/>
        </authorList>
    </citation>
    <scope>NUCLEOTIDE SEQUENCE [LARGE SCALE GENOMIC DNA]</scope>
    <source>
        <strain evidence="2 3">SID14438</strain>
    </source>
</reference>